<dbReference type="GO" id="GO:0015280">
    <property type="term" value="F:ligand-gated sodium channel activity"/>
    <property type="evidence" value="ECO:0007669"/>
    <property type="project" value="TreeGrafter"/>
</dbReference>
<evidence type="ECO:0000256" key="1">
    <source>
        <dbReference type="ARBA" id="ARBA00004141"/>
    </source>
</evidence>
<reference evidence="14 15" key="1">
    <citation type="journal article" date="2010" name="Cell">
        <title>The genome of Naegleria gruberi illuminates early eukaryotic versatility.</title>
        <authorList>
            <person name="Fritz-Laylin L.K."/>
            <person name="Prochnik S.E."/>
            <person name="Ginger M.L."/>
            <person name="Dacks J.B."/>
            <person name="Carpenter M.L."/>
            <person name="Field M.C."/>
            <person name="Kuo A."/>
            <person name="Paredez A."/>
            <person name="Chapman J."/>
            <person name="Pham J."/>
            <person name="Shu S."/>
            <person name="Neupane R."/>
            <person name="Cipriano M."/>
            <person name="Mancuso J."/>
            <person name="Tu H."/>
            <person name="Salamov A."/>
            <person name="Lindquist E."/>
            <person name="Shapiro H."/>
            <person name="Lucas S."/>
            <person name="Grigoriev I.V."/>
            <person name="Cande W.Z."/>
            <person name="Fulton C."/>
            <person name="Rokhsar D.S."/>
            <person name="Dawson S.C."/>
        </authorList>
    </citation>
    <scope>NUCLEOTIDE SEQUENCE [LARGE SCALE GENOMIC DNA]</scope>
    <source>
        <strain evidence="14 15">NEG-M</strain>
    </source>
</reference>
<keyword evidence="3 11" id="KW-0894">Sodium channel</keyword>
<organism evidence="15">
    <name type="scientific">Naegleria gruberi</name>
    <name type="common">Amoeba</name>
    <dbReference type="NCBI Taxonomy" id="5762"/>
    <lineage>
        <taxon>Eukaryota</taxon>
        <taxon>Discoba</taxon>
        <taxon>Heterolobosea</taxon>
        <taxon>Tetramitia</taxon>
        <taxon>Eutetramitia</taxon>
        <taxon>Vahlkampfiidae</taxon>
        <taxon>Naegleria</taxon>
    </lineage>
</organism>
<evidence type="ECO:0000256" key="4">
    <source>
        <dbReference type="ARBA" id="ARBA00022692"/>
    </source>
</evidence>
<dbReference type="GO" id="GO:0005886">
    <property type="term" value="C:plasma membrane"/>
    <property type="evidence" value="ECO:0007669"/>
    <property type="project" value="TreeGrafter"/>
</dbReference>
<keyword evidence="15" id="KW-1185">Reference proteome</keyword>
<evidence type="ECO:0000256" key="7">
    <source>
        <dbReference type="ARBA" id="ARBA00023065"/>
    </source>
</evidence>
<feature type="compositionally biased region" description="Low complexity" evidence="12">
    <location>
        <begin position="253"/>
        <end position="285"/>
    </location>
</feature>
<keyword evidence="5 13" id="KW-1133">Transmembrane helix</keyword>
<dbReference type="InterPro" id="IPR001873">
    <property type="entry name" value="ENaC"/>
</dbReference>
<evidence type="ECO:0000256" key="11">
    <source>
        <dbReference type="RuleBase" id="RU000679"/>
    </source>
</evidence>
<proteinExistence type="inferred from homology"/>
<dbReference type="InParanoid" id="D2V013"/>
<evidence type="ECO:0000256" key="8">
    <source>
        <dbReference type="ARBA" id="ARBA00023136"/>
    </source>
</evidence>
<evidence type="ECO:0000256" key="5">
    <source>
        <dbReference type="ARBA" id="ARBA00022989"/>
    </source>
</evidence>
<evidence type="ECO:0000256" key="9">
    <source>
        <dbReference type="ARBA" id="ARBA00023201"/>
    </source>
</evidence>
<evidence type="ECO:0000256" key="10">
    <source>
        <dbReference type="ARBA" id="ARBA00023303"/>
    </source>
</evidence>
<dbReference type="RefSeq" id="XP_002682380.1">
    <property type="nucleotide sequence ID" value="XM_002682334.1"/>
</dbReference>
<dbReference type="Proteomes" id="UP000006671">
    <property type="component" value="Unassembled WGS sequence"/>
</dbReference>
<keyword evidence="10 11" id="KW-0407">Ion channel</keyword>
<gene>
    <name evidence="14" type="ORF">NAEGRDRAFT_62133</name>
</gene>
<evidence type="ECO:0000256" key="12">
    <source>
        <dbReference type="SAM" id="MobiDB-lite"/>
    </source>
</evidence>
<dbReference type="PANTHER" id="PTHR11690">
    <property type="entry name" value="AMILORIDE-SENSITIVE SODIUM CHANNEL-RELATED"/>
    <property type="match status" value="1"/>
</dbReference>
<keyword evidence="8 13" id="KW-0472">Membrane</keyword>
<evidence type="ECO:0000256" key="3">
    <source>
        <dbReference type="ARBA" id="ARBA00022461"/>
    </source>
</evidence>
<dbReference type="AlphaFoldDB" id="D2V013"/>
<comment type="similarity">
    <text evidence="11">Belongs to the amiloride-sensitive sodium channel (TC 1.A.6) family.</text>
</comment>
<keyword evidence="6" id="KW-0915">Sodium</keyword>
<keyword evidence="9 11" id="KW-0739">Sodium transport</keyword>
<feature type="transmembrane region" description="Helical" evidence="13">
    <location>
        <begin position="73"/>
        <end position="91"/>
    </location>
</feature>
<accession>D2V013</accession>
<name>D2V013_NAEGR</name>
<evidence type="ECO:0000313" key="15">
    <source>
        <dbReference type="Proteomes" id="UP000006671"/>
    </source>
</evidence>
<evidence type="ECO:0000256" key="13">
    <source>
        <dbReference type="SAM" id="Phobius"/>
    </source>
</evidence>
<evidence type="ECO:0000256" key="6">
    <source>
        <dbReference type="ARBA" id="ARBA00023053"/>
    </source>
</evidence>
<evidence type="ECO:0000256" key="2">
    <source>
        <dbReference type="ARBA" id="ARBA00022448"/>
    </source>
</evidence>
<dbReference type="EMBL" id="GG738847">
    <property type="protein sequence ID" value="EFC49636.1"/>
    <property type="molecule type" value="Genomic_DNA"/>
</dbReference>
<feature type="compositionally biased region" description="Polar residues" evidence="12">
    <location>
        <begin position="11"/>
        <end position="29"/>
    </location>
</feature>
<dbReference type="Pfam" id="PF00858">
    <property type="entry name" value="ASC"/>
    <property type="match status" value="1"/>
</dbReference>
<evidence type="ECO:0000313" key="14">
    <source>
        <dbReference type="EMBL" id="EFC49636.1"/>
    </source>
</evidence>
<feature type="compositionally biased region" description="Basic and acidic residues" evidence="12">
    <location>
        <begin position="1"/>
        <end position="10"/>
    </location>
</feature>
<feature type="region of interest" description="Disordered" evidence="12">
    <location>
        <begin position="251"/>
        <end position="289"/>
    </location>
</feature>
<comment type="subcellular location">
    <subcellularLocation>
        <location evidence="1">Membrane</location>
        <topology evidence="1">Multi-pass membrane protein</topology>
    </subcellularLocation>
</comment>
<keyword evidence="4 11" id="KW-0812">Transmembrane</keyword>
<sequence length="377" mass="41551">MNLDSPRVEENQQQGGSSLPPSLQESTDAVKSSSTSTKVVPSSTNTVKKEGKKWDKNGFGFPKLPLGIKYKEIIIFLCWIAAIGFTIWFIYDVVNHYLHALHNPITALSLVEHIPMAFPAITVCNYNALKHCDTCGLTLEHATRVLDNGSIVDYETHYESTVIGDFHCIVINNDTHHPIPEATLTGYGASYSLFFKVPKMPSNTYSRYGLQISFHKQGTVPDVLSETNFAMAGVDNFFILTKYHTKYLDTHESSSSSESGSATTTHSIRSAESSGGDSSSSSSTSKGEEMRWKASMASIGLTEQEEDIIVVSFAYATLNQYEIEEMSSTNIETVLGEIGAIIGVLAGLDVMKIIRGFIEIPFAIPYKSLRPIWEVFN</sequence>
<keyword evidence="7 11" id="KW-0406">Ion transport</keyword>
<dbReference type="OrthoDB" id="10253383at2759"/>
<keyword evidence="2 11" id="KW-0813">Transport</keyword>
<dbReference type="VEuPathDB" id="AmoebaDB:NAEGRDRAFT_62133"/>
<feature type="compositionally biased region" description="Low complexity" evidence="12">
    <location>
        <begin position="30"/>
        <end position="46"/>
    </location>
</feature>
<feature type="region of interest" description="Disordered" evidence="12">
    <location>
        <begin position="1"/>
        <end position="49"/>
    </location>
</feature>
<protein>
    <submittedName>
        <fullName evidence="14">Predicted protein</fullName>
    </submittedName>
</protein>
<dbReference type="GeneID" id="8855254"/>
<dbReference type="KEGG" id="ngr:NAEGRDRAFT_62133"/>